<reference evidence="4 5" key="1">
    <citation type="submission" date="2019-09" db="EMBL/GenBank/DDBJ databases">
        <title>Serinicoccus pratensis sp. nov., isolated from meadow soil.</title>
        <authorList>
            <person name="Zhang W."/>
        </authorList>
    </citation>
    <scope>NUCLEOTIDE SEQUENCE [LARGE SCALE GENOMIC DNA]</scope>
    <source>
        <strain evidence="4 5">W204</strain>
    </source>
</reference>
<proteinExistence type="predicted"/>
<dbReference type="EMBL" id="CP044427">
    <property type="protein sequence ID" value="QFG70242.1"/>
    <property type="molecule type" value="Genomic_DNA"/>
</dbReference>
<keyword evidence="2" id="KW-1133">Transmembrane helix</keyword>
<evidence type="ECO:0000256" key="1">
    <source>
        <dbReference type="SAM" id="MobiDB-lite"/>
    </source>
</evidence>
<dbReference type="KEGG" id="serw:FY030_08660"/>
<protein>
    <submittedName>
        <fullName evidence="4">PH domain-containing protein</fullName>
    </submittedName>
</protein>
<keyword evidence="5" id="KW-1185">Reference proteome</keyword>
<feature type="domain" description="Low molecular weight protein antigen 6 PH" evidence="3">
    <location>
        <begin position="56"/>
        <end position="117"/>
    </location>
</feature>
<dbReference type="OrthoDB" id="3824918at2"/>
<keyword evidence="2" id="KW-0812">Transmembrane</keyword>
<gene>
    <name evidence="4" type="ORF">FY030_08660</name>
</gene>
<evidence type="ECO:0000256" key="2">
    <source>
        <dbReference type="SAM" id="Phobius"/>
    </source>
</evidence>
<dbReference type="InterPro" id="IPR019692">
    <property type="entry name" value="CFP-6_PH"/>
</dbReference>
<dbReference type="AlphaFoldDB" id="A0A5J6VAR1"/>
<evidence type="ECO:0000313" key="4">
    <source>
        <dbReference type="EMBL" id="QFG70242.1"/>
    </source>
</evidence>
<keyword evidence="2" id="KW-0472">Membrane</keyword>
<sequence length="158" mass="17029">MAVLSIIVFVLVAIFAPTYEGVAPIVTVLNRVALVGVGAAMAAFLWRYAVIRAVPTPQGLTVVNLFRTYEVEWAQILGVGFAGGSAWAILELTDTEEIAVMAIQRADGDRAHREASRLAALIQHHQNRVQEQQRPAEGPAPEGRQATDQDDRDTPGGS</sequence>
<feature type="region of interest" description="Disordered" evidence="1">
    <location>
        <begin position="124"/>
        <end position="158"/>
    </location>
</feature>
<organism evidence="4 5">
    <name type="scientific">Ornithinimicrobium pratense</name>
    <dbReference type="NCBI Taxonomy" id="2593973"/>
    <lineage>
        <taxon>Bacteria</taxon>
        <taxon>Bacillati</taxon>
        <taxon>Actinomycetota</taxon>
        <taxon>Actinomycetes</taxon>
        <taxon>Micrococcales</taxon>
        <taxon>Ornithinimicrobiaceae</taxon>
        <taxon>Ornithinimicrobium</taxon>
    </lineage>
</organism>
<evidence type="ECO:0000259" key="3">
    <source>
        <dbReference type="Pfam" id="PF10756"/>
    </source>
</evidence>
<feature type="compositionally biased region" description="Basic and acidic residues" evidence="1">
    <location>
        <begin position="145"/>
        <end position="158"/>
    </location>
</feature>
<accession>A0A5J6VAR1</accession>
<feature type="transmembrane region" description="Helical" evidence="2">
    <location>
        <begin position="32"/>
        <end position="50"/>
    </location>
</feature>
<name>A0A5J6VAR1_9MICO</name>
<evidence type="ECO:0000313" key="5">
    <source>
        <dbReference type="Proteomes" id="UP000326546"/>
    </source>
</evidence>
<dbReference type="Proteomes" id="UP000326546">
    <property type="component" value="Chromosome"/>
</dbReference>
<dbReference type="Pfam" id="PF10756">
    <property type="entry name" value="bPH_6"/>
    <property type="match status" value="1"/>
</dbReference>